<dbReference type="RefSeq" id="WP_067751073.1">
    <property type="nucleotide sequence ID" value="NZ_CP015772.1"/>
</dbReference>
<keyword evidence="1" id="KW-1133">Transmembrane helix</keyword>
<keyword evidence="1" id="KW-0812">Transmembrane</keyword>
<dbReference type="KEGG" id="nia:A8C56_01395"/>
<evidence type="ECO:0000256" key="1">
    <source>
        <dbReference type="SAM" id="Phobius"/>
    </source>
</evidence>
<evidence type="ECO:0000313" key="2">
    <source>
        <dbReference type="EMBL" id="ANH79804.1"/>
    </source>
</evidence>
<feature type="transmembrane region" description="Helical" evidence="1">
    <location>
        <begin position="42"/>
        <end position="68"/>
    </location>
</feature>
<sequence>MNDGFLLFLLFGIPALCAVIMLVGIVMLFSKDERVRKTGTRLLLIGFIVAVVTVVIGFSICTGAFGGFH</sequence>
<feature type="transmembrane region" description="Helical" evidence="1">
    <location>
        <begin position="6"/>
        <end position="30"/>
    </location>
</feature>
<dbReference type="Proteomes" id="UP000077667">
    <property type="component" value="Chromosome"/>
</dbReference>
<dbReference type="STRING" id="1176587.A8C56_01395"/>
<evidence type="ECO:0000313" key="3">
    <source>
        <dbReference type="Proteomes" id="UP000077667"/>
    </source>
</evidence>
<reference evidence="2 3" key="1">
    <citation type="submission" date="2016-05" db="EMBL/GenBank/DDBJ databases">
        <title>Niabella ginsenosidivorans BS26 whole genome sequencing.</title>
        <authorList>
            <person name="Im W.T."/>
            <person name="Siddiqi M.Z."/>
        </authorList>
    </citation>
    <scope>NUCLEOTIDE SEQUENCE [LARGE SCALE GENOMIC DNA]</scope>
    <source>
        <strain evidence="2 3">BS26</strain>
    </source>
</reference>
<dbReference type="AlphaFoldDB" id="A0A1A9HZQ8"/>
<protein>
    <submittedName>
        <fullName evidence="2">Uncharacterized protein</fullName>
    </submittedName>
</protein>
<dbReference type="EMBL" id="CP015772">
    <property type="protein sequence ID" value="ANH79804.1"/>
    <property type="molecule type" value="Genomic_DNA"/>
</dbReference>
<name>A0A1A9HZQ8_9BACT</name>
<organism evidence="2 3">
    <name type="scientific">Niabella ginsenosidivorans</name>
    <dbReference type="NCBI Taxonomy" id="1176587"/>
    <lineage>
        <taxon>Bacteria</taxon>
        <taxon>Pseudomonadati</taxon>
        <taxon>Bacteroidota</taxon>
        <taxon>Chitinophagia</taxon>
        <taxon>Chitinophagales</taxon>
        <taxon>Chitinophagaceae</taxon>
        <taxon>Niabella</taxon>
    </lineage>
</organism>
<proteinExistence type="predicted"/>
<keyword evidence="3" id="KW-1185">Reference proteome</keyword>
<accession>A0A1A9HZQ8</accession>
<gene>
    <name evidence="2" type="ORF">A8C56_01395</name>
</gene>
<keyword evidence="1" id="KW-0472">Membrane</keyword>